<accession>A0A9W6J5L0</accession>
<evidence type="ECO:0000256" key="1">
    <source>
        <dbReference type="ARBA" id="ARBA00023015"/>
    </source>
</evidence>
<keyword evidence="2" id="KW-0238">DNA-binding</keyword>
<dbReference type="Gene3D" id="1.20.120.530">
    <property type="entry name" value="GntR ligand-binding domain-like"/>
    <property type="match status" value="1"/>
</dbReference>
<dbReference type="PANTHER" id="PTHR43537">
    <property type="entry name" value="TRANSCRIPTIONAL REGULATOR, GNTR FAMILY"/>
    <property type="match status" value="1"/>
</dbReference>
<gene>
    <name evidence="6" type="ORF">GCM10017643_12920</name>
</gene>
<dbReference type="PANTHER" id="PTHR43537:SF24">
    <property type="entry name" value="GLUCONATE OPERON TRANSCRIPTIONAL REPRESSOR"/>
    <property type="match status" value="1"/>
</dbReference>
<dbReference type="EMBL" id="BSFJ01000005">
    <property type="protein sequence ID" value="GLK71177.1"/>
    <property type="molecule type" value="Genomic_DNA"/>
</dbReference>
<dbReference type="GO" id="GO:0003677">
    <property type="term" value="F:DNA binding"/>
    <property type="evidence" value="ECO:0007669"/>
    <property type="project" value="UniProtKB-KW"/>
</dbReference>
<reference evidence="6" key="1">
    <citation type="journal article" date="2014" name="Int. J. Syst. Evol. Microbiol.">
        <title>Complete genome sequence of Corynebacterium casei LMG S-19264T (=DSM 44701T), isolated from a smear-ripened cheese.</title>
        <authorList>
            <consortium name="US DOE Joint Genome Institute (JGI-PGF)"/>
            <person name="Walter F."/>
            <person name="Albersmeier A."/>
            <person name="Kalinowski J."/>
            <person name="Ruckert C."/>
        </authorList>
    </citation>
    <scope>NUCLEOTIDE SEQUENCE</scope>
    <source>
        <strain evidence="6">VKM B-2484</strain>
    </source>
</reference>
<dbReference type="Pfam" id="PF00392">
    <property type="entry name" value="GntR"/>
    <property type="match status" value="1"/>
</dbReference>
<dbReference type="CDD" id="cd07377">
    <property type="entry name" value="WHTH_GntR"/>
    <property type="match status" value="1"/>
</dbReference>
<keyword evidence="7" id="KW-1185">Reference proteome</keyword>
<dbReference type="Pfam" id="PF07729">
    <property type="entry name" value="FCD"/>
    <property type="match status" value="1"/>
</dbReference>
<proteinExistence type="predicted"/>
<reference evidence="6" key="2">
    <citation type="submission" date="2023-01" db="EMBL/GenBank/DDBJ databases">
        <authorList>
            <person name="Sun Q."/>
            <person name="Evtushenko L."/>
        </authorList>
    </citation>
    <scope>NUCLEOTIDE SEQUENCE</scope>
    <source>
        <strain evidence="6">VKM B-2484</strain>
    </source>
</reference>
<dbReference type="SMART" id="SM00895">
    <property type="entry name" value="FCD"/>
    <property type="match status" value="1"/>
</dbReference>
<name>A0A9W6J5L0_9HYPH</name>
<keyword evidence="1" id="KW-0805">Transcription regulation</keyword>
<feature type="domain" description="HTH gntR-type" evidence="5">
    <location>
        <begin position="32"/>
        <end position="99"/>
    </location>
</feature>
<evidence type="ECO:0000313" key="6">
    <source>
        <dbReference type="EMBL" id="GLK71177.1"/>
    </source>
</evidence>
<dbReference type="InterPro" id="IPR011711">
    <property type="entry name" value="GntR_C"/>
</dbReference>
<evidence type="ECO:0000313" key="7">
    <source>
        <dbReference type="Proteomes" id="UP001143370"/>
    </source>
</evidence>
<protein>
    <submittedName>
        <fullName evidence="6">GntR family transcriptional regulator</fullName>
    </submittedName>
</protein>
<dbReference type="AlphaFoldDB" id="A0A9W6J5L0"/>
<evidence type="ECO:0000256" key="4">
    <source>
        <dbReference type="SAM" id="MobiDB-lite"/>
    </source>
</evidence>
<evidence type="ECO:0000256" key="3">
    <source>
        <dbReference type="ARBA" id="ARBA00023163"/>
    </source>
</evidence>
<dbReference type="Gene3D" id="1.10.10.10">
    <property type="entry name" value="Winged helix-like DNA-binding domain superfamily/Winged helix DNA-binding domain"/>
    <property type="match status" value="1"/>
</dbReference>
<organism evidence="6 7">
    <name type="scientific">Ancylobacter dichloromethanicus</name>
    <dbReference type="NCBI Taxonomy" id="518825"/>
    <lineage>
        <taxon>Bacteria</taxon>
        <taxon>Pseudomonadati</taxon>
        <taxon>Pseudomonadota</taxon>
        <taxon>Alphaproteobacteria</taxon>
        <taxon>Hyphomicrobiales</taxon>
        <taxon>Xanthobacteraceae</taxon>
        <taxon>Ancylobacter</taxon>
    </lineage>
</organism>
<dbReference type="SMART" id="SM00345">
    <property type="entry name" value="HTH_GNTR"/>
    <property type="match status" value="1"/>
</dbReference>
<dbReference type="Proteomes" id="UP001143370">
    <property type="component" value="Unassembled WGS sequence"/>
</dbReference>
<dbReference type="InterPro" id="IPR036388">
    <property type="entry name" value="WH-like_DNA-bd_sf"/>
</dbReference>
<evidence type="ECO:0000259" key="5">
    <source>
        <dbReference type="PROSITE" id="PS50949"/>
    </source>
</evidence>
<dbReference type="PROSITE" id="PS50949">
    <property type="entry name" value="HTH_GNTR"/>
    <property type="match status" value="1"/>
</dbReference>
<dbReference type="InterPro" id="IPR036390">
    <property type="entry name" value="WH_DNA-bd_sf"/>
</dbReference>
<dbReference type="SUPFAM" id="SSF46785">
    <property type="entry name" value="Winged helix' DNA-binding domain"/>
    <property type="match status" value="1"/>
</dbReference>
<feature type="region of interest" description="Disordered" evidence="4">
    <location>
        <begin position="1"/>
        <end position="23"/>
    </location>
</feature>
<sequence length="242" mass="25990">MGATAGMTMRTDAPEGAELPGADGMKVERQSVTLRGLTLEKMRDAILDFRFKPGERLVERTLCERLGVSRSVVREVLRHLEAEGLVETIPNQGPAVARPDPSQAAQIYEIRGLLESEAARACAVEADAAAIAELGAAIDTIDAAFKAGSPRGVLKATTEFYEILFRAAGKRVAWDVVRSLNARINHLRGMTIATPGRHAQAIGEMRRVHEAIRRRDGDAAYEASRAHVATVAGLADTILGGL</sequence>
<dbReference type="InterPro" id="IPR008920">
    <property type="entry name" value="TF_FadR/GntR_C"/>
</dbReference>
<dbReference type="InterPro" id="IPR000524">
    <property type="entry name" value="Tscrpt_reg_HTH_GntR"/>
</dbReference>
<keyword evidence="3" id="KW-0804">Transcription</keyword>
<comment type="caution">
    <text evidence="6">The sequence shown here is derived from an EMBL/GenBank/DDBJ whole genome shotgun (WGS) entry which is preliminary data.</text>
</comment>
<dbReference type="SUPFAM" id="SSF48008">
    <property type="entry name" value="GntR ligand-binding domain-like"/>
    <property type="match status" value="1"/>
</dbReference>
<dbReference type="PRINTS" id="PR00035">
    <property type="entry name" value="HTHGNTR"/>
</dbReference>
<evidence type="ECO:0000256" key="2">
    <source>
        <dbReference type="ARBA" id="ARBA00023125"/>
    </source>
</evidence>
<dbReference type="GO" id="GO:0003700">
    <property type="term" value="F:DNA-binding transcription factor activity"/>
    <property type="evidence" value="ECO:0007669"/>
    <property type="project" value="InterPro"/>
</dbReference>